<comment type="caution">
    <text evidence="1">The sequence shown here is derived from an EMBL/GenBank/DDBJ whole genome shotgun (WGS) entry which is preliminary data.</text>
</comment>
<sequence length="182" mass="21144">RYRAQPKKKMVKQVYRVKYDGQKQSSDLNSTIKKSIILLQNLAIDGKEIRKSSIDILGAKCEPKKMRVPKIKKIVPLSKVEINPICSISLLMWQEKELWKFSAEKLKEKGLSWVPKGSIQTQKDNAQASGETNAKKRRRFKKQLSSWRFAPNHQNQLSWHHPYSLPILMHGYASTPYFSPCY</sequence>
<gene>
    <name evidence="1" type="ORF">BDA96_10G000800</name>
</gene>
<name>A0A921TX49_SORBI</name>
<reference evidence="1" key="1">
    <citation type="journal article" date="2019" name="BMC Genomics">
        <title>A new reference genome for Sorghum bicolor reveals high levels of sequence similarity between sweet and grain genotypes: implications for the genetics of sugar metabolism.</title>
        <authorList>
            <person name="Cooper E.A."/>
            <person name="Brenton Z.W."/>
            <person name="Flinn B.S."/>
            <person name="Jenkins J."/>
            <person name="Shu S."/>
            <person name="Flowers D."/>
            <person name="Luo F."/>
            <person name="Wang Y."/>
            <person name="Xia P."/>
            <person name="Barry K."/>
            <person name="Daum C."/>
            <person name="Lipzen A."/>
            <person name="Yoshinaga Y."/>
            <person name="Schmutz J."/>
            <person name="Saski C."/>
            <person name="Vermerris W."/>
            <person name="Kresovich S."/>
        </authorList>
    </citation>
    <scope>NUCLEOTIDE SEQUENCE</scope>
</reference>
<dbReference type="AlphaFoldDB" id="A0A921TX49"/>
<dbReference type="Proteomes" id="UP000807115">
    <property type="component" value="Chromosome 10"/>
</dbReference>
<evidence type="ECO:0000313" key="2">
    <source>
        <dbReference type="Proteomes" id="UP000807115"/>
    </source>
</evidence>
<dbReference type="EMBL" id="CM027689">
    <property type="protein sequence ID" value="KAG0512292.1"/>
    <property type="molecule type" value="Genomic_DNA"/>
</dbReference>
<proteinExistence type="predicted"/>
<feature type="non-terminal residue" evidence="1">
    <location>
        <position position="1"/>
    </location>
</feature>
<protein>
    <submittedName>
        <fullName evidence="1">Uncharacterized protein</fullName>
    </submittedName>
</protein>
<organism evidence="1 2">
    <name type="scientific">Sorghum bicolor</name>
    <name type="common">Sorghum</name>
    <name type="synonym">Sorghum vulgare</name>
    <dbReference type="NCBI Taxonomy" id="4558"/>
    <lineage>
        <taxon>Eukaryota</taxon>
        <taxon>Viridiplantae</taxon>
        <taxon>Streptophyta</taxon>
        <taxon>Embryophyta</taxon>
        <taxon>Tracheophyta</taxon>
        <taxon>Spermatophyta</taxon>
        <taxon>Magnoliopsida</taxon>
        <taxon>Liliopsida</taxon>
        <taxon>Poales</taxon>
        <taxon>Poaceae</taxon>
        <taxon>PACMAD clade</taxon>
        <taxon>Panicoideae</taxon>
        <taxon>Andropogonodae</taxon>
        <taxon>Andropogoneae</taxon>
        <taxon>Sorghinae</taxon>
        <taxon>Sorghum</taxon>
    </lineage>
</organism>
<accession>A0A921TX49</accession>
<evidence type="ECO:0000313" key="1">
    <source>
        <dbReference type="EMBL" id="KAG0512292.1"/>
    </source>
</evidence>
<reference evidence="1" key="2">
    <citation type="submission" date="2020-10" db="EMBL/GenBank/DDBJ databases">
        <authorList>
            <person name="Cooper E.A."/>
            <person name="Brenton Z.W."/>
            <person name="Flinn B.S."/>
            <person name="Jenkins J."/>
            <person name="Shu S."/>
            <person name="Flowers D."/>
            <person name="Luo F."/>
            <person name="Wang Y."/>
            <person name="Xia P."/>
            <person name="Barry K."/>
            <person name="Daum C."/>
            <person name="Lipzen A."/>
            <person name="Yoshinaga Y."/>
            <person name="Schmutz J."/>
            <person name="Saski C."/>
            <person name="Vermerris W."/>
            <person name="Kresovich S."/>
        </authorList>
    </citation>
    <scope>NUCLEOTIDE SEQUENCE</scope>
</reference>